<evidence type="ECO:0000256" key="2">
    <source>
        <dbReference type="ARBA" id="ARBA00023163"/>
    </source>
</evidence>
<dbReference type="PANTHER" id="PTHR34236">
    <property type="entry name" value="DIMETHYL SULFOXIDE REDUCTASE TRANSCRIPTIONAL ACTIVATOR"/>
    <property type="match status" value="1"/>
</dbReference>
<dbReference type="InterPro" id="IPR036388">
    <property type="entry name" value="WH-like_DNA-bd_sf"/>
</dbReference>
<dbReference type="Gene3D" id="1.10.10.10">
    <property type="entry name" value="Winged helix-like DNA-binding domain superfamily/Winged helix DNA-binding domain"/>
    <property type="match status" value="1"/>
</dbReference>
<dbReference type="InterPro" id="IPR013324">
    <property type="entry name" value="RNA_pol_sigma_r3/r4-like"/>
</dbReference>
<dbReference type="Proteomes" id="UP001597034">
    <property type="component" value="Unassembled WGS sequence"/>
</dbReference>
<sequence length="237" mass="26426">MAEAGHDTRTGSHLTLSIWHPDCWTLQVTENADGGIFGHGVYTVDDSAKGRFTAYGDSTEALETLVGDIESSPLVDSVWRLDNSFDLDKRIPTPGNVSQSLVVMYGHDRSINDSLVSNGFIPDKAVWIHDGREYWDVVIEGDRASIQERLDAVRDEMDAEIDVQHITSDDREAGGLLRKGILSERQREVFELARERGYYTWPREVSATEIAEELGVSKATTLEHLRKAEAKVIDALP</sequence>
<keyword evidence="2" id="KW-0804">Transcription</keyword>
<dbReference type="PANTHER" id="PTHR34236:SF1">
    <property type="entry name" value="DIMETHYL SULFOXIDE REDUCTASE TRANSCRIPTIONAL ACTIVATOR"/>
    <property type="match status" value="1"/>
</dbReference>
<dbReference type="EMBL" id="JBHUDO010000002">
    <property type="protein sequence ID" value="MFD1646094.1"/>
    <property type="molecule type" value="Genomic_DNA"/>
</dbReference>
<evidence type="ECO:0000259" key="3">
    <source>
        <dbReference type="Pfam" id="PF04967"/>
    </source>
</evidence>
<evidence type="ECO:0000313" key="5">
    <source>
        <dbReference type="Proteomes" id="UP001597034"/>
    </source>
</evidence>
<evidence type="ECO:0000313" key="4">
    <source>
        <dbReference type="EMBL" id="MFD1646094.1"/>
    </source>
</evidence>
<organism evidence="4 5">
    <name type="scientific">Haloarchaeobius litoreus</name>
    <dbReference type="NCBI Taxonomy" id="755306"/>
    <lineage>
        <taxon>Archaea</taxon>
        <taxon>Methanobacteriati</taxon>
        <taxon>Methanobacteriota</taxon>
        <taxon>Stenosarchaea group</taxon>
        <taxon>Halobacteria</taxon>
        <taxon>Halobacteriales</taxon>
        <taxon>Halorubellaceae</taxon>
        <taxon>Haloarchaeobius</taxon>
    </lineage>
</organism>
<gene>
    <name evidence="4" type="ORF">ACFSBL_10415</name>
</gene>
<keyword evidence="5" id="KW-1185">Reference proteome</keyword>
<dbReference type="CDD" id="cd00090">
    <property type="entry name" value="HTH_ARSR"/>
    <property type="match status" value="1"/>
</dbReference>
<name>A0ABD6DLD8_9EURY</name>
<evidence type="ECO:0000256" key="1">
    <source>
        <dbReference type="ARBA" id="ARBA00023015"/>
    </source>
</evidence>
<protein>
    <submittedName>
        <fullName evidence="4">Helix-turn-helix domain-containing protein</fullName>
    </submittedName>
</protein>
<dbReference type="Pfam" id="PF04967">
    <property type="entry name" value="HTH_10"/>
    <property type="match status" value="1"/>
</dbReference>
<dbReference type="InterPro" id="IPR007050">
    <property type="entry name" value="HTH_bacterioopsin"/>
</dbReference>
<comment type="caution">
    <text evidence="4">The sequence shown here is derived from an EMBL/GenBank/DDBJ whole genome shotgun (WGS) entry which is preliminary data.</text>
</comment>
<proteinExistence type="predicted"/>
<dbReference type="AlphaFoldDB" id="A0ABD6DLD8"/>
<dbReference type="RefSeq" id="WP_256398382.1">
    <property type="nucleotide sequence ID" value="NZ_JANHJR010000001.1"/>
</dbReference>
<dbReference type="InterPro" id="IPR011991">
    <property type="entry name" value="ArsR-like_HTH"/>
</dbReference>
<reference evidence="4 5" key="1">
    <citation type="journal article" date="2019" name="Int. J. Syst. Evol. Microbiol.">
        <title>The Global Catalogue of Microorganisms (GCM) 10K type strain sequencing project: providing services to taxonomists for standard genome sequencing and annotation.</title>
        <authorList>
            <consortium name="The Broad Institute Genomics Platform"/>
            <consortium name="The Broad Institute Genome Sequencing Center for Infectious Disease"/>
            <person name="Wu L."/>
            <person name="Ma J."/>
        </authorList>
    </citation>
    <scope>NUCLEOTIDE SEQUENCE [LARGE SCALE GENOMIC DNA]</scope>
    <source>
        <strain evidence="4 5">CGMCC 1.10390</strain>
    </source>
</reference>
<accession>A0ABD6DLD8</accession>
<keyword evidence="1" id="KW-0805">Transcription regulation</keyword>
<dbReference type="SUPFAM" id="SSF88659">
    <property type="entry name" value="Sigma3 and sigma4 domains of RNA polymerase sigma factors"/>
    <property type="match status" value="1"/>
</dbReference>
<feature type="domain" description="HTH bat-type" evidence="3">
    <location>
        <begin position="182"/>
        <end position="234"/>
    </location>
</feature>